<keyword evidence="3" id="KW-1185">Reference proteome</keyword>
<feature type="transmembrane region" description="Helical" evidence="1">
    <location>
        <begin position="12"/>
        <end position="33"/>
    </location>
</feature>
<accession>A0AAC9UHK9</accession>
<dbReference type="RefSeq" id="WP_089368071.1">
    <property type="nucleotide sequence ID" value="NZ_BJXZ01000002.1"/>
</dbReference>
<proteinExistence type="predicted"/>
<dbReference type="EMBL" id="CP011036">
    <property type="protein sequence ID" value="ASM53676.1"/>
    <property type="molecule type" value="Genomic_DNA"/>
</dbReference>
<name>A0AAC9UHK9_9GAMM</name>
<gene>
    <name evidence="2" type="ORF">PNIG_a1527</name>
</gene>
<dbReference type="AlphaFoldDB" id="A0AAC9UHK9"/>
<dbReference type="GeneID" id="300941345"/>
<protein>
    <submittedName>
        <fullName evidence="2">Uncharacterized protein</fullName>
    </submittedName>
</protein>
<keyword evidence="1" id="KW-0812">Transmembrane</keyword>
<evidence type="ECO:0000256" key="1">
    <source>
        <dbReference type="SAM" id="Phobius"/>
    </source>
</evidence>
<dbReference type="KEGG" id="png:PNIG_a1527"/>
<dbReference type="PROSITE" id="PS51257">
    <property type="entry name" value="PROKAR_LIPOPROTEIN"/>
    <property type="match status" value="1"/>
</dbReference>
<keyword evidence="1" id="KW-0472">Membrane</keyword>
<sequence length="234" mass="27223">MRISQSRFLKYFSSVHPLINIASACSLFFSLCYEFWLNRLPETFSWGAELTHILSQVSIAIFSSYIFYLIVVKKKEVDDWENIKPTVALWVLRITSKHRRQLEGLEESSGLNIDQHRLDSIMQAFKLVSPREQCKLRISSKDGSYFNWYTSLIYDQDELEEIIDKLFNIAPFLDSELIAILNSLAGLEVKLLLKLLDNNLKQEDNLTCIAGAFFGYSKSCEKLNDYRLKHLDIF</sequence>
<reference evidence="2 3" key="1">
    <citation type="submission" date="2015-03" db="EMBL/GenBank/DDBJ databases">
        <authorList>
            <person name="Xie B.-B."/>
            <person name="Rong J.-C."/>
            <person name="Qin Q.-L."/>
            <person name="Zhang Y.-Z."/>
        </authorList>
    </citation>
    <scope>NUCLEOTIDE SEQUENCE [LARGE SCALE GENOMIC DNA]</scope>
    <source>
        <strain evidence="2 3">KMM 661</strain>
    </source>
</reference>
<organism evidence="2 3">
    <name type="scientific">Pseudoalteromonas nigrifaciens</name>
    <dbReference type="NCBI Taxonomy" id="28109"/>
    <lineage>
        <taxon>Bacteria</taxon>
        <taxon>Pseudomonadati</taxon>
        <taxon>Pseudomonadota</taxon>
        <taxon>Gammaproteobacteria</taxon>
        <taxon>Alteromonadales</taxon>
        <taxon>Pseudoalteromonadaceae</taxon>
        <taxon>Pseudoalteromonas</taxon>
    </lineage>
</organism>
<keyword evidence="1" id="KW-1133">Transmembrane helix</keyword>
<feature type="transmembrane region" description="Helical" evidence="1">
    <location>
        <begin position="53"/>
        <end position="72"/>
    </location>
</feature>
<evidence type="ECO:0000313" key="2">
    <source>
        <dbReference type="EMBL" id="ASM53676.1"/>
    </source>
</evidence>
<dbReference type="Proteomes" id="UP000198329">
    <property type="component" value="Chromosome I"/>
</dbReference>
<evidence type="ECO:0000313" key="3">
    <source>
        <dbReference type="Proteomes" id="UP000198329"/>
    </source>
</evidence>